<reference evidence="3" key="1">
    <citation type="submission" date="2016-10" db="EMBL/GenBank/DDBJ databases">
        <authorList>
            <person name="Varghese N."/>
            <person name="Submissions S."/>
        </authorList>
    </citation>
    <scope>NUCLEOTIDE SEQUENCE [LARGE SCALE GENOMIC DNA]</scope>
    <source>
        <strain evidence="3">DSM 45405</strain>
    </source>
</reference>
<accession>A0A1H6IJF0</accession>
<feature type="domain" description="LicD/FKTN/FKRP nucleotidyltransferase" evidence="1">
    <location>
        <begin position="21"/>
        <end position="76"/>
    </location>
</feature>
<protein>
    <submittedName>
        <fullName evidence="2">Phosphorylcholine metabolism protein LicD</fullName>
    </submittedName>
</protein>
<dbReference type="InterPro" id="IPR007074">
    <property type="entry name" value="LicD/FKTN/FKRP_NTP_transf"/>
</dbReference>
<evidence type="ECO:0000313" key="3">
    <source>
        <dbReference type="Proteomes" id="UP000182915"/>
    </source>
</evidence>
<name>A0A1H6IJF0_MYCRU</name>
<keyword evidence="3" id="KW-1185">Reference proteome</keyword>
<sequence length="266" mass="30430">MISVHRMLIDMLTELNRVACDNGLPYFLAYGTLLGAVRDQRLIAWDTDVDVLVPVDRYDALCRVLEAELPPEMCLLSPLSTPGYEQTFSRVAYRGIDHKILRIDLYPLGRGPESRVGRFSYAVFVKAVNLAHMLKLVAIEEKLHYDLRKRIITRLAKIPLAFVPSRVLLWGMNRVRRARFRGGTVADSCGRFGARQFFEAAWFNSATEVELDGRLFKAPRDKERYLERVYGDFMTPVSAEQQARELDIAELYYVRPLQDLGVIAAD</sequence>
<gene>
    <name evidence="2" type="ORF">SAMN04489835_0096</name>
</gene>
<dbReference type="Proteomes" id="UP000182915">
    <property type="component" value="Chromosome I"/>
</dbReference>
<dbReference type="GO" id="GO:0009100">
    <property type="term" value="P:glycoprotein metabolic process"/>
    <property type="evidence" value="ECO:0007669"/>
    <property type="project" value="UniProtKB-ARBA"/>
</dbReference>
<dbReference type="AlphaFoldDB" id="A0A1H6IJF0"/>
<dbReference type="EMBL" id="LT629971">
    <property type="protein sequence ID" value="SEH46440.1"/>
    <property type="molecule type" value="Genomic_DNA"/>
</dbReference>
<dbReference type="STRING" id="370526.SAMN04489835_0096"/>
<dbReference type="InterPro" id="IPR052942">
    <property type="entry name" value="LPS_cholinephosphotransferase"/>
</dbReference>
<evidence type="ECO:0000313" key="2">
    <source>
        <dbReference type="EMBL" id="SEH46440.1"/>
    </source>
</evidence>
<dbReference type="PANTHER" id="PTHR43404">
    <property type="entry name" value="LIPOPOLYSACCHARIDE CHOLINEPHOSPHOTRANSFERASE LICD"/>
    <property type="match status" value="1"/>
</dbReference>
<evidence type="ECO:0000259" key="1">
    <source>
        <dbReference type="Pfam" id="PF04991"/>
    </source>
</evidence>
<organism evidence="2 3">
    <name type="scientific">Mycolicibacterium rutilum</name>
    <name type="common">Mycobacterium rutilum</name>
    <dbReference type="NCBI Taxonomy" id="370526"/>
    <lineage>
        <taxon>Bacteria</taxon>
        <taxon>Bacillati</taxon>
        <taxon>Actinomycetota</taxon>
        <taxon>Actinomycetes</taxon>
        <taxon>Mycobacteriales</taxon>
        <taxon>Mycobacteriaceae</taxon>
        <taxon>Mycolicibacterium</taxon>
    </lineage>
</organism>
<proteinExistence type="predicted"/>
<dbReference type="Pfam" id="PF04991">
    <property type="entry name" value="LicD"/>
    <property type="match status" value="1"/>
</dbReference>
<dbReference type="PANTHER" id="PTHR43404:SF1">
    <property type="entry name" value="MNN4P"/>
    <property type="match status" value="1"/>
</dbReference>